<proteinExistence type="predicted"/>
<dbReference type="InterPro" id="IPR011095">
    <property type="entry name" value="Dala_Dala_lig_C"/>
</dbReference>
<protein>
    <submittedName>
        <fullName evidence="4">Methyltransferase domain-containing</fullName>
    </submittedName>
</protein>
<dbReference type="InterPro" id="IPR041698">
    <property type="entry name" value="Methyltransf_25"/>
</dbReference>
<evidence type="ECO:0000259" key="2">
    <source>
        <dbReference type="Pfam" id="PF07478"/>
    </source>
</evidence>
<feature type="domain" description="Methyltransferase" evidence="3">
    <location>
        <begin position="167"/>
        <end position="255"/>
    </location>
</feature>
<gene>
    <name evidence="4" type="ORF">TARUN_1708</name>
</gene>
<dbReference type="Proteomes" id="UP000266272">
    <property type="component" value="Unassembled WGS sequence"/>
</dbReference>
<evidence type="ECO:0000256" key="1">
    <source>
        <dbReference type="SAM" id="MobiDB-lite"/>
    </source>
</evidence>
<dbReference type="GO" id="GO:0032259">
    <property type="term" value="P:methylation"/>
    <property type="evidence" value="ECO:0007669"/>
    <property type="project" value="UniProtKB-KW"/>
</dbReference>
<organism evidence="4 5">
    <name type="scientific">Trichoderma arundinaceum</name>
    <dbReference type="NCBI Taxonomy" id="490622"/>
    <lineage>
        <taxon>Eukaryota</taxon>
        <taxon>Fungi</taxon>
        <taxon>Dikarya</taxon>
        <taxon>Ascomycota</taxon>
        <taxon>Pezizomycotina</taxon>
        <taxon>Sordariomycetes</taxon>
        <taxon>Hypocreomycetidae</taxon>
        <taxon>Hypocreales</taxon>
        <taxon>Hypocreaceae</taxon>
        <taxon>Trichoderma</taxon>
    </lineage>
</organism>
<dbReference type="Pfam" id="PF07478">
    <property type="entry name" value="Dala_Dala_lig_C"/>
    <property type="match status" value="1"/>
</dbReference>
<dbReference type="GO" id="GO:0008168">
    <property type="term" value="F:methyltransferase activity"/>
    <property type="evidence" value="ECO:0007669"/>
    <property type="project" value="UniProtKB-KW"/>
</dbReference>
<sequence length="331" mass="36646">MGRKAVSLTPSQYTPPQDGTNDHGEAKSLGHILVLDERRTKLQEVAEQAFKSVSGAGFARVDMCLEEGTGNVYVLDVVSNPLIFFPLDNKLGDDFIIGSQLGGGHASFLDMLIATKRIQLSSHQKQDTSTAEFFDNLAPQYDKVLEAISFGKIHSYFAEKYDFSGTVLDIACGTGSFGKALDDQGIKAKISGIELSPGMAASPYAKTYYEQPIKVGPMQDLTMQEGEYDHVVCLGSLHLVDAIDVTALLTRMFMLARKAVSFDIDDLDEAYCGFFQKWESQTVVYPNIISTIRAFGVPEGWRQVEEEKHFLSKHPVKGTDVYHVSFRFEKL</sequence>
<keyword evidence="4" id="KW-0808">Transferase</keyword>
<dbReference type="Gene3D" id="3.40.50.150">
    <property type="entry name" value="Vaccinia Virus protein VP39"/>
    <property type="match status" value="1"/>
</dbReference>
<feature type="domain" description="D-alanine--D-alanine ligase C-terminal" evidence="2">
    <location>
        <begin position="25"/>
        <end position="81"/>
    </location>
</feature>
<dbReference type="GO" id="GO:0008716">
    <property type="term" value="F:D-alanine-D-alanine ligase activity"/>
    <property type="evidence" value="ECO:0007669"/>
    <property type="project" value="InterPro"/>
</dbReference>
<keyword evidence="5" id="KW-1185">Reference proteome</keyword>
<dbReference type="Pfam" id="PF13649">
    <property type="entry name" value="Methyltransf_25"/>
    <property type="match status" value="1"/>
</dbReference>
<evidence type="ECO:0000313" key="4">
    <source>
        <dbReference type="EMBL" id="RFU80497.1"/>
    </source>
</evidence>
<reference evidence="4 5" key="1">
    <citation type="journal article" date="2018" name="PLoS Pathog.">
        <title>Evolution of structural diversity of trichothecenes, a family of toxins produced by plant pathogenic and entomopathogenic fungi.</title>
        <authorList>
            <person name="Proctor R.H."/>
            <person name="McCormick S.P."/>
            <person name="Kim H.S."/>
            <person name="Cardoza R.E."/>
            <person name="Stanley A.M."/>
            <person name="Lindo L."/>
            <person name="Kelly A."/>
            <person name="Brown D.W."/>
            <person name="Lee T."/>
            <person name="Vaughan M.M."/>
            <person name="Alexander N.J."/>
            <person name="Busman M."/>
            <person name="Gutierrez S."/>
        </authorList>
    </citation>
    <scope>NUCLEOTIDE SEQUENCE [LARGE SCALE GENOMIC DNA]</scope>
    <source>
        <strain evidence="4 5">IBT 40837</strain>
    </source>
</reference>
<feature type="compositionally biased region" description="Polar residues" evidence="1">
    <location>
        <begin position="8"/>
        <end position="19"/>
    </location>
</feature>
<evidence type="ECO:0000313" key="5">
    <source>
        <dbReference type="Proteomes" id="UP000266272"/>
    </source>
</evidence>
<dbReference type="EMBL" id="PXOA01000106">
    <property type="protein sequence ID" value="RFU80497.1"/>
    <property type="molecule type" value="Genomic_DNA"/>
</dbReference>
<dbReference type="OrthoDB" id="66144at2759"/>
<evidence type="ECO:0000259" key="3">
    <source>
        <dbReference type="Pfam" id="PF13649"/>
    </source>
</evidence>
<dbReference type="Gene3D" id="3.30.470.20">
    <property type="entry name" value="ATP-grasp fold, B domain"/>
    <property type="match status" value="1"/>
</dbReference>
<dbReference type="SUPFAM" id="SSF53335">
    <property type="entry name" value="S-adenosyl-L-methionine-dependent methyltransferases"/>
    <property type="match status" value="1"/>
</dbReference>
<name>A0A395NXI5_TRIAR</name>
<comment type="caution">
    <text evidence="4">The sequence shown here is derived from an EMBL/GenBank/DDBJ whole genome shotgun (WGS) entry which is preliminary data.</text>
</comment>
<dbReference type="InterPro" id="IPR029063">
    <property type="entry name" value="SAM-dependent_MTases_sf"/>
</dbReference>
<feature type="region of interest" description="Disordered" evidence="1">
    <location>
        <begin position="1"/>
        <end position="25"/>
    </location>
</feature>
<accession>A0A395NXI5</accession>
<dbReference type="AlphaFoldDB" id="A0A395NXI5"/>
<dbReference type="CDD" id="cd02440">
    <property type="entry name" value="AdoMet_MTases"/>
    <property type="match status" value="1"/>
</dbReference>
<keyword evidence="4" id="KW-0489">Methyltransferase</keyword>